<dbReference type="InterPro" id="IPR042100">
    <property type="entry name" value="Bug_dom1"/>
</dbReference>
<keyword evidence="3" id="KW-0472">Membrane</keyword>
<dbReference type="Pfam" id="PF03401">
    <property type="entry name" value="TctC"/>
    <property type="match status" value="1"/>
</dbReference>
<keyword evidence="5" id="KW-1185">Reference proteome</keyword>
<dbReference type="EMBL" id="JAUZEE010000001">
    <property type="protein sequence ID" value="MDP4299330.1"/>
    <property type="molecule type" value="Genomic_DNA"/>
</dbReference>
<feature type="transmembrane region" description="Helical" evidence="3">
    <location>
        <begin position="27"/>
        <end position="49"/>
    </location>
</feature>
<dbReference type="Gene3D" id="3.40.190.150">
    <property type="entry name" value="Bordetella uptake gene, domain 1"/>
    <property type="match status" value="1"/>
</dbReference>
<evidence type="ECO:0000256" key="2">
    <source>
        <dbReference type="SAM" id="MobiDB-lite"/>
    </source>
</evidence>
<protein>
    <submittedName>
        <fullName evidence="4">Tripartite tricarboxylate transporter substrate binding protein</fullName>
    </submittedName>
</protein>
<dbReference type="CDD" id="cd07012">
    <property type="entry name" value="PBP2_Bug_TTT"/>
    <property type="match status" value="1"/>
</dbReference>
<feature type="region of interest" description="Disordered" evidence="2">
    <location>
        <begin position="1"/>
        <end position="21"/>
    </location>
</feature>
<feature type="compositionally biased region" description="Polar residues" evidence="2">
    <location>
        <begin position="1"/>
        <end position="15"/>
    </location>
</feature>
<evidence type="ECO:0000313" key="5">
    <source>
        <dbReference type="Proteomes" id="UP001235760"/>
    </source>
</evidence>
<dbReference type="SUPFAM" id="SSF53850">
    <property type="entry name" value="Periplasmic binding protein-like II"/>
    <property type="match status" value="1"/>
</dbReference>
<dbReference type="InterPro" id="IPR006311">
    <property type="entry name" value="TAT_signal"/>
</dbReference>
<organism evidence="4 5">
    <name type="scientific">Leptothrix discophora</name>
    <dbReference type="NCBI Taxonomy" id="89"/>
    <lineage>
        <taxon>Bacteria</taxon>
        <taxon>Pseudomonadati</taxon>
        <taxon>Pseudomonadota</taxon>
        <taxon>Betaproteobacteria</taxon>
        <taxon>Burkholderiales</taxon>
        <taxon>Sphaerotilaceae</taxon>
        <taxon>Leptothrix</taxon>
    </lineage>
</organism>
<dbReference type="InterPro" id="IPR005064">
    <property type="entry name" value="BUG"/>
</dbReference>
<keyword evidence="3" id="KW-1133">Transmembrane helix</keyword>
<gene>
    <name evidence="4" type="ORF">Q8X39_01670</name>
</gene>
<evidence type="ECO:0000313" key="4">
    <source>
        <dbReference type="EMBL" id="MDP4299330.1"/>
    </source>
</evidence>
<comment type="similarity">
    <text evidence="1">Belongs to the UPF0065 (bug) family.</text>
</comment>
<dbReference type="PANTHER" id="PTHR42928:SF5">
    <property type="entry name" value="BLR1237 PROTEIN"/>
    <property type="match status" value="1"/>
</dbReference>
<dbReference type="Gene3D" id="3.40.190.10">
    <property type="entry name" value="Periplasmic binding protein-like II"/>
    <property type="match status" value="1"/>
</dbReference>
<comment type="caution">
    <text evidence="4">The sequence shown here is derived from an EMBL/GenBank/DDBJ whole genome shotgun (WGS) entry which is preliminary data.</text>
</comment>
<dbReference type="RefSeq" id="WP_305747889.1">
    <property type="nucleotide sequence ID" value="NZ_JAUZEE010000001.1"/>
</dbReference>
<dbReference type="PROSITE" id="PS51318">
    <property type="entry name" value="TAT"/>
    <property type="match status" value="1"/>
</dbReference>
<name>A0ABT9FYK9_LEPDI</name>
<reference evidence="4 5" key="1">
    <citation type="submission" date="2023-08" db="EMBL/GenBank/DDBJ databases">
        <authorList>
            <person name="Roldan D.M."/>
            <person name="Menes R.J."/>
        </authorList>
    </citation>
    <scope>NUCLEOTIDE SEQUENCE [LARGE SCALE GENOMIC DNA]</scope>
    <source>
        <strain evidence="4 5">CCM 2812</strain>
    </source>
</reference>
<keyword evidence="3" id="KW-0812">Transmembrane</keyword>
<sequence>MYELTQTELTQTRSSAPAAREHGRRRWLAVMAGATLAGLLAGTALPAAAQGFPNKQITFVVPYPAGGANDMLGRLIGQKMGEALGQPALVDNKPGAAALLGANAVAKAAPDGYTLLIGGLATHAASPNLLKADYDPLKDFESIGLIGSAPIIAITSLESPYKSLKEVVDAARKDPRGVMYASSGNGSPLHLAGELFTANVGVEMTHVPYKGGNAHIMDLIGGRVPVIFDTATNSMPLLKGGKVRALAIGTASRIADLPNTPTFAEAGYPQFQFTAWYGVFAPAKTPKDVVAKLSAALGAALKNPEVISKLNGVGLSVASGDSAELAKLVPVEYERIGKLIKTANIKAD</sequence>
<dbReference type="PANTHER" id="PTHR42928">
    <property type="entry name" value="TRICARBOXYLATE-BINDING PROTEIN"/>
    <property type="match status" value="1"/>
</dbReference>
<dbReference type="PIRSF" id="PIRSF017082">
    <property type="entry name" value="YflP"/>
    <property type="match status" value="1"/>
</dbReference>
<dbReference type="Proteomes" id="UP001235760">
    <property type="component" value="Unassembled WGS sequence"/>
</dbReference>
<evidence type="ECO:0000256" key="1">
    <source>
        <dbReference type="ARBA" id="ARBA00006987"/>
    </source>
</evidence>
<evidence type="ECO:0000256" key="3">
    <source>
        <dbReference type="SAM" id="Phobius"/>
    </source>
</evidence>
<proteinExistence type="inferred from homology"/>
<accession>A0ABT9FYK9</accession>